<dbReference type="InterPro" id="IPR003607">
    <property type="entry name" value="HD/PDEase_dom"/>
</dbReference>
<dbReference type="InterPro" id="IPR050135">
    <property type="entry name" value="dGTPase-like"/>
</dbReference>
<protein>
    <submittedName>
        <fullName evidence="2">HD domain-containing protein</fullName>
    </submittedName>
</protein>
<evidence type="ECO:0000313" key="3">
    <source>
        <dbReference type="Proteomes" id="UP001596044"/>
    </source>
</evidence>
<proteinExistence type="predicted"/>
<dbReference type="SMART" id="SM00471">
    <property type="entry name" value="HDc"/>
    <property type="match status" value="1"/>
</dbReference>
<keyword evidence="3" id="KW-1185">Reference proteome</keyword>
<dbReference type="InterPro" id="IPR006674">
    <property type="entry name" value="HD_domain"/>
</dbReference>
<organism evidence="2 3">
    <name type="scientific">Paenibacillus aestuarii</name>
    <dbReference type="NCBI Taxonomy" id="516965"/>
    <lineage>
        <taxon>Bacteria</taxon>
        <taxon>Bacillati</taxon>
        <taxon>Bacillota</taxon>
        <taxon>Bacilli</taxon>
        <taxon>Bacillales</taxon>
        <taxon>Paenibacillaceae</taxon>
        <taxon>Paenibacillus</taxon>
    </lineage>
</organism>
<reference evidence="3" key="1">
    <citation type="journal article" date="2019" name="Int. J. Syst. Evol. Microbiol.">
        <title>The Global Catalogue of Microorganisms (GCM) 10K type strain sequencing project: providing services to taxonomists for standard genome sequencing and annotation.</title>
        <authorList>
            <consortium name="The Broad Institute Genomics Platform"/>
            <consortium name="The Broad Institute Genome Sequencing Center for Infectious Disease"/>
            <person name="Wu L."/>
            <person name="Ma J."/>
        </authorList>
    </citation>
    <scope>NUCLEOTIDE SEQUENCE [LARGE SCALE GENOMIC DNA]</scope>
    <source>
        <strain evidence="3">KACC 11904</strain>
    </source>
</reference>
<dbReference type="Gene3D" id="1.10.3210.10">
    <property type="entry name" value="Hypothetical protein af1432"/>
    <property type="match status" value="1"/>
</dbReference>
<name>A0ABW0K2A5_9BACL</name>
<dbReference type="CDD" id="cd00077">
    <property type="entry name" value="HDc"/>
    <property type="match status" value="1"/>
</dbReference>
<dbReference type="RefSeq" id="WP_270880405.1">
    <property type="nucleotide sequence ID" value="NZ_JAQFVF010000033.1"/>
</dbReference>
<dbReference type="Pfam" id="PF01966">
    <property type="entry name" value="HD"/>
    <property type="match status" value="1"/>
</dbReference>
<dbReference type="PANTHER" id="PTHR11373">
    <property type="entry name" value="DEOXYNUCLEOSIDE TRIPHOSPHATE TRIPHOSPHOHYDROLASE"/>
    <property type="match status" value="1"/>
</dbReference>
<comment type="caution">
    <text evidence="2">The sequence shown here is derived from an EMBL/GenBank/DDBJ whole genome shotgun (WGS) entry which is preliminary data.</text>
</comment>
<dbReference type="PANTHER" id="PTHR11373:SF4">
    <property type="entry name" value="DEOXYNUCLEOSIDE TRIPHOSPHATE TRIPHOSPHOHYDROLASE SAMHD1"/>
    <property type="match status" value="1"/>
</dbReference>
<sequence>MSIQHTCSTGAVWEPLYRWHTAAHPVEVELLRSQPVRRLTYLHHYGASALFSPMTHSRFEHTAGVWSLTAHFFPDDILLRIAAILHDIGHLPFSHAVERTLGYNHHASTEKLITTGVITEILHKYNISPAEVTTLLQEDTPLTNKTVLMGLDHLDSFLRDTYHAGRYAMHPSELVRSLRFNGCFLETDEPIALALIDAVVEDHKMMLQPEFLAMDALLAKAVKHHTDAHPGSAERIPSLLDHELIQELQNSSSETARALIHLLMYEPHRIQITDEPVSGSIQVQIGKLYKKQPLIGKKPAAEASFEAAVKLAELDALAATYFFHI</sequence>
<feature type="domain" description="HD/PDEase" evidence="1">
    <location>
        <begin position="54"/>
        <end position="166"/>
    </location>
</feature>
<dbReference type="EMBL" id="JBHSMJ010000004">
    <property type="protein sequence ID" value="MFC5446906.1"/>
    <property type="molecule type" value="Genomic_DNA"/>
</dbReference>
<evidence type="ECO:0000259" key="1">
    <source>
        <dbReference type="SMART" id="SM00471"/>
    </source>
</evidence>
<gene>
    <name evidence="2" type="ORF">ACFPOG_01405</name>
</gene>
<evidence type="ECO:0000313" key="2">
    <source>
        <dbReference type="EMBL" id="MFC5446906.1"/>
    </source>
</evidence>
<accession>A0ABW0K2A5</accession>
<dbReference type="SUPFAM" id="SSF109604">
    <property type="entry name" value="HD-domain/PDEase-like"/>
    <property type="match status" value="1"/>
</dbReference>
<dbReference type="Proteomes" id="UP001596044">
    <property type="component" value="Unassembled WGS sequence"/>
</dbReference>